<evidence type="ECO:0000313" key="2">
    <source>
        <dbReference type="Proteomes" id="UP000693706"/>
    </source>
</evidence>
<sequence length="122" mass="14565">MEATELRIGNKLMYKFKDGWEEIDVFLNDFKYGFDKCFDKYKPIPLTEEWLLKFGFKGNNENGFVFGDNDVHRLKFFNKSVGYQHRIVSIWQSVAIYDATIKHVHQLQNLYFALTNKELKIK</sequence>
<name>A0A8E4ZLR2_9CAUD</name>
<protein>
    <submittedName>
        <fullName evidence="1">Uncharacterized protein</fullName>
    </submittedName>
</protein>
<dbReference type="EMBL" id="MT732457">
    <property type="protein sequence ID" value="QQV90455.1"/>
    <property type="molecule type" value="Genomic_DNA"/>
</dbReference>
<reference evidence="1" key="1">
    <citation type="submission" date="2020-07" db="EMBL/GenBank/DDBJ databases">
        <title>Highly diverse flavobacterial phages as mortality factor during North Sea spring blooms.</title>
        <authorList>
            <person name="Bartlau N."/>
            <person name="Wichels A."/>
            <person name="Krohne G."/>
            <person name="Adriaenssens E.M."/>
            <person name="Heins A."/>
            <person name="Fuchs B.M."/>
            <person name="Amann R."/>
            <person name="Moraru C."/>
        </authorList>
    </citation>
    <scope>NUCLEOTIDE SEQUENCE</scope>
</reference>
<dbReference type="Proteomes" id="UP000693706">
    <property type="component" value="Segment"/>
</dbReference>
<evidence type="ECO:0000313" key="1">
    <source>
        <dbReference type="EMBL" id="QQV90455.1"/>
    </source>
</evidence>
<organism evidence="1 2">
    <name type="scientific">Olleya phage Harreka_1</name>
    <dbReference type="NCBI Taxonomy" id="2745673"/>
    <lineage>
        <taxon>Viruses</taxon>
        <taxon>Duplodnaviria</taxon>
        <taxon>Heunggongvirae</taxon>
        <taxon>Uroviricota</taxon>
        <taxon>Caudoviricetes</taxon>
        <taxon>Aggregaviridae</taxon>
        <taxon>Harrekavirus</taxon>
        <taxon>Harrekavirus harreka</taxon>
    </lineage>
</organism>
<gene>
    <name evidence="1" type="ORF">Harreka1_48</name>
</gene>
<accession>A0A8E4ZLR2</accession>
<proteinExistence type="predicted"/>
<keyword evidence="2" id="KW-1185">Reference proteome</keyword>